<dbReference type="HOGENOM" id="CLU_002157_1_2_4"/>
<proteinExistence type="predicted"/>
<keyword evidence="4" id="KW-1185">Reference proteome</keyword>
<dbReference type="GO" id="GO:0005829">
    <property type="term" value="C:cytosol"/>
    <property type="evidence" value="ECO:0007669"/>
    <property type="project" value="TreeGrafter"/>
</dbReference>
<dbReference type="PANTHER" id="PTHR11365">
    <property type="entry name" value="5-OXOPROLINASE RELATED"/>
    <property type="match status" value="1"/>
</dbReference>
<dbReference type="STRING" id="391735.Veis_1831"/>
<sequence>MTPETPRSTLICVDNGGTLTDAIAVRGGRFFRAKAITTAHDLSQCFIESIAALSREIFGETAIERLLQETGSIRYATTQGTNALVQGRDKGPRLGLLLPEGMAATALLSTPNEQALFAALVGERVGHIRDDADDLAVIEAVNALLRKGCNRMVLALDGRQYGARELAFRRVFLRCFPRHFLGAVPLLLAHQLTDDTSVGRRTWTALLNAFLHPTMEHFLYHAEGELRRHGATRPLMIFRNDGNASRVAKTVALKTYSCGPRAGVEGARAYARAYGVSRIVSFDVGGTTTDISMAGAEVIDEMAHGPVAGVQTSFALCNILSAGIGGSSVLGWSGNGFEVGPQSVGAVPGPACFGRGGKRLTMTDVYLLGGWFDPETYFAGRLPIDRALSAQALHEHVSGPAKLEQDAALLALDDAYHRAMADAIAAHTAPARDTLLMAIGGAGPMSACSVGQLLGVDRVIVPHAAAVFCAYGIGFSDVRYRYEAVVGEDVRATFEALMQRAGRDMYAEGFELGGCKLMRSLIVDGQADVAVDGEHWPDTIRPDTRLRLEIVRPLQSFPVAEILAVDPHPATTTRKRNCLLPDGRRLDLPLYAPQELQPGAQGDGPALLEDAYTTARVLPGWRFEITANRDMLLQRSAH</sequence>
<name>A1WIX7_VEREI</name>
<dbReference type="AlphaFoldDB" id="A1WIX7"/>
<dbReference type="InterPro" id="IPR008040">
    <property type="entry name" value="Hydant_A_N"/>
</dbReference>
<dbReference type="OrthoDB" id="9768323at2"/>
<evidence type="ECO:0000313" key="4">
    <source>
        <dbReference type="Proteomes" id="UP000000374"/>
    </source>
</evidence>
<organism evidence="3 4">
    <name type="scientific">Verminephrobacter eiseniae (strain EF01-2)</name>
    <dbReference type="NCBI Taxonomy" id="391735"/>
    <lineage>
        <taxon>Bacteria</taxon>
        <taxon>Pseudomonadati</taxon>
        <taxon>Pseudomonadota</taxon>
        <taxon>Betaproteobacteria</taxon>
        <taxon>Burkholderiales</taxon>
        <taxon>Comamonadaceae</taxon>
        <taxon>Verminephrobacter</taxon>
    </lineage>
</organism>
<dbReference type="GO" id="GO:0006749">
    <property type="term" value="P:glutathione metabolic process"/>
    <property type="evidence" value="ECO:0007669"/>
    <property type="project" value="TreeGrafter"/>
</dbReference>
<dbReference type="PANTHER" id="PTHR11365:SF23">
    <property type="entry name" value="HYPOTHETICAL 5-OXOPROLINASE (EUROFUNG)-RELATED"/>
    <property type="match status" value="1"/>
</dbReference>
<dbReference type="RefSeq" id="WP_011809590.1">
    <property type="nucleotide sequence ID" value="NC_008786.1"/>
</dbReference>
<dbReference type="Pfam" id="PF05378">
    <property type="entry name" value="Hydant_A_N"/>
    <property type="match status" value="1"/>
</dbReference>
<evidence type="ECO:0000313" key="3">
    <source>
        <dbReference type="EMBL" id="ABM57584.1"/>
    </source>
</evidence>
<evidence type="ECO:0000259" key="2">
    <source>
        <dbReference type="Pfam" id="PF05378"/>
    </source>
</evidence>
<dbReference type="EMBL" id="CP000542">
    <property type="protein sequence ID" value="ABM57584.1"/>
    <property type="molecule type" value="Genomic_DNA"/>
</dbReference>
<accession>A1WIX7</accession>
<dbReference type="eggNOG" id="COG0145">
    <property type="taxonomic scope" value="Bacteria"/>
</dbReference>
<dbReference type="Proteomes" id="UP000000374">
    <property type="component" value="Chromosome"/>
</dbReference>
<reference evidence="4" key="1">
    <citation type="submission" date="2006-12" db="EMBL/GenBank/DDBJ databases">
        <title>Complete sequence of chromosome 1 of Verminephrobacter eiseniae EF01-2.</title>
        <authorList>
            <person name="Copeland A."/>
            <person name="Lucas S."/>
            <person name="Lapidus A."/>
            <person name="Barry K."/>
            <person name="Detter J.C."/>
            <person name="Glavina del Rio T."/>
            <person name="Dalin E."/>
            <person name="Tice H."/>
            <person name="Pitluck S."/>
            <person name="Chertkov O."/>
            <person name="Brettin T."/>
            <person name="Bruce D."/>
            <person name="Han C."/>
            <person name="Tapia R."/>
            <person name="Gilna P."/>
            <person name="Schmutz J."/>
            <person name="Larimer F."/>
            <person name="Land M."/>
            <person name="Hauser L."/>
            <person name="Kyrpides N."/>
            <person name="Kim E."/>
            <person name="Stahl D."/>
            <person name="Richardson P."/>
        </authorList>
    </citation>
    <scope>NUCLEOTIDE SEQUENCE [LARGE SCALE GENOMIC DNA]</scope>
    <source>
        <strain evidence="4">EF01-2</strain>
    </source>
</reference>
<gene>
    <name evidence="3" type="ordered locus">Veis_1831</name>
</gene>
<dbReference type="GeneID" id="76460435"/>
<protein>
    <submittedName>
        <fullName evidence="3">Hydantoinase/oxoprolinase</fullName>
    </submittedName>
</protein>
<dbReference type="KEGG" id="vei:Veis_1831"/>
<feature type="domain" description="Hydantoinase A/oxoprolinase" evidence="1">
    <location>
        <begin position="201"/>
        <end position="481"/>
    </location>
</feature>
<evidence type="ECO:0000259" key="1">
    <source>
        <dbReference type="Pfam" id="PF01968"/>
    </source>
</evidence>
<dbReference type="GO" id="GO:0017168">
    <property type="term" value="F:5-oxoprolinase (ATP-hydrolyzing) activity"/>
    <property type="evidence" value="ECO:0007669"/>
    <property type="project" value="TreeGrafter"/>
</dbReference>
<dbReference type="InterPro" id="IPR002821">
    <property type="entry name" value="Hydantoinase_A"/>
</dbReference>
<feature type="domain" description="Hydantoinase/oxoprolinase N-terminal" evidence="2">
    <location>
        <begin position="11"/>
        <end position="120"/>
    </location>
</feature>
<dbReference type="InterPro" id="IPR045079">
    <property type="entry name" value="Oxoprolinase-like"/>
</dbReference>
<dbReference type="Pfam" id="PF01968">
    <property type="entry name" value="Hydantoinase_A"/>
    <property type="match status" value="1"/>
</dbReference>